<name>A0ABN6ZGS5_9FIRM</name>
<dbReference type="RefSeq" id="WP_411040329.1">
    <property type="nucleotide sequence ID" value="NZ_AP028127.1"/>
</dbReference>
<proteinExistence type="predicted"/>
<dbReference type="Pfam" id="PF03382">
    <property type="entry name" value="DUF285"/>
    <property type="match status" value="1"/>
</dbReference>
<organism evidence="1 2">
    <name type="scientific">Turicibacter faecis</name>
    <dbReference type="NCBI Taxonomy" id="2963365"/>
    <lineage>
        <taxon>Bacteria</taxon>
        <taxon>Bacillati</taxon>
        <taxon>Bacillota</taxon>
        <taxon>Erysipelotrichia</taxon>
        <taxon>Erysipelotrichales</taxon>
        <taxon>Turicibacteraceae</taxon>
        <taxon>Turicibacter</taxon>
    </lineage>
</organism>
<protein>
    <recommendedName>
        <fullName evidence="3">BspA family leucine-rich repeat surface protein</fullName>
    </recommendedName>
</protein>
<dbReference type="NCBIfam" id="TIGR02167">
    <property type="entry name" value="Liste_lipo_26"/>
    <property type="match status" value="1"/>
</dbReference>
<keyword evidence="2" id="KW-1185">Reference proteome</keyword>
<dbReference type="InterPro" id="IPR011889">
    <property type="entry name" value="Liste_lipo_26"/>
</dbReference>
<evidence type="ECO:0000313" key="1">
    <source>
        <dbReference type="EMBL" id="BEH91005.1"/>
    </source>
</evidence>
<dbReference type="EMBL" id="AP028127">
    <property type="protein sequence ID" value="BEH91005.1"/>
    <property type="molecule type" value="Genomic_DNA"/>
</dbReference>
<evidence type="ECO:0000313" key="2">
    <source>
        <dbReference type="Proteomes" id="UP001432099"/>
    </source>
</evidence>
<evidence type="ECO:0008006" key="3">
    <source>
        <dbReference type="Google" id="ProtNLM"/>
    </source>
</evidence>
<sequence length="66" mass="7477">MLETTDLRSSLISRTPLNIIDLSGLDTSTVQDRSYMFNGCSELQEFNLASFNTTRMSKMDDMFTGE</sequence>
<dbReference type="InterPro" id="IPR005046">
    <property type="entry name" value="DUF285"/>
</dbReference>
<gene>
    <name evidence="1" type="ORF">T23_11070</name>
</gene>
<accession>A0ABN6ZGS5</accession>
<reference evidence="1" key="1">
    <citation type="journal article" date="2024" name="Int. J. Syst. Evol. Microbiol.">
        <title>Turicibacter faecis sp. nov., isolated from faeces of heart failure mouse model.</title>
        <authorList>
            <person name="Imamura Y."/>
            <person name="Motooka D."/>
            <person name="Nakajima Y."/>
            <person name="Ito S."/>
            <person name="Kitakaze M."/>
            <person name="Iida T."/>
            <person name="Nakamura S."/>
        </authorList>
    </citation>
    <scope>NUCLEOTIDE SEQUENCE</scope>
    <source>
        <strain evidence="1">TC023</strain>
    </source>
</reference>
<dbReference type="Proteomes" id="UP001432099">
    <property type="component" value="Chromosome"/>
</dbReference>